<feature type="region of interest" description="Disordered" evidence="1">
    <location>
        <begin position="124"/>
        <end position="179"/>
    </location>
</feature>
<accession>A0A0F4YYU0</accession>
<evidence type="ECO:0000313" key="3">
    <source>
        <dbReference type="Proteomes" id="UP000053958"/>
    </source>
</evidence>
<organism evidence="2 3">
    <name type="scientific">Rasamsonia emersonii (strain ATCC 16479 / CBS 393.64 / IMI 116815)</name>
    <dbReference type="NCBI Taxonomy" id="1408163"/>
    <lineage>
        <taxon>Eukaryota</taxon>
        <taxon>Fungi</taxon>
        <taxon>Dikarya</taxon>
        <taxon>Ascomycota</taxon>
        <taxon>Pezizomycotina</taxon>
        <taxon>Eurotiomycetes</taxon>
        <taxon>Eurotiomycetidae</taxon>
        <taxon>Eurotiales</taxon>
        <taxon>Trichocomaceae</taxon>
        <taxon>Rasamsonia</taxon>
    </lineage>
</organism>
<comment type="caution">
    <text evidence="2">The sequence shown here is derived from an EMBL/GenBank/DDBJ whole genome shotgun (WGS) entry which is preliminary data.</text>
</comment>
<dbReference type="RefSeq" id="XP_013329400.1">
    <property type="nucleotide sequence ID" value="XM_013473946.1"/>
</dbReference>
<feature type="region of interest" description="Disordered" evidence="1">
    <location>
        <begin position="1"/>
        <end position="35"/>
    </location>
</feature>
<name>A0A0F4YYU0_RASE3</name>
<evidence type="ECO:0000256" key="1">
    <source>
        <dbReference type="SAM" id="MobiDB-lite"/>
    </source>
</evidence>
<evidence type="ECO:0000313" key="2">
    <source>
        <dbReference type="EMBL" id="KKA22788.1"/>
    </source>
</evidence>
<proteinExistence type="predicted"/>
<dbReference type="GeneID" id="25315523"/>
<reference evidence="2 3" key="1">
    <citation type="submission" date="2015-04" db="EMBL/GenBank/DDBJ databases">
        <authorList>
            <person name="Heijne W.H."/>
            <person name="Fedorova N.D."/>
            <person name="Nierman W.C."/>
            <person name="Vollebregt A.W."/>
            <person name="Zhao Z."/>
            <person name="Wu L."/>
            <person name="Kumar M."/>
            <person name="Stam H."/>
            <person name="van den Berg M.A."/>
            <person name="Pel H.J."/>
        </authorList>
    </citation>
    <scope>NUCLEOTIDE SEQUENCE [LARGE SCALE GENOMIC DNA]</scope>
    <source>
        <strain evidence="2 3">CBS 393.64</strain>
    </source>
</reference>
<keyword evidence="3" id="KW-1185">Reference proteome</keyword>
<feature type="compositionally biased region" description="Polar residues" evidence="1">
    <location>
        <begin position="143"/>
        <end position="171"/>
    </location>
</feature>
<feature type="region of interest" description="Disordered" evidence="1">
    <location>
        <begin position="690"/>
        <end position="709"/>
    </location>
</feature>
<dbReference type="EMBL" id="LASV01000125">
    <property type="protein sequence ID" value="KKA22788.1"/>
    <property type="molecule type" value="Genomic_DNA"/>
</dbReference>
<protein>
    <submittedName>
        <fullName evidence="2">Uncharacterized protein</fullName>
    </submittedName>
</protein>
<gene>
    <name evidence="2" type="ORF">T310_3173</name>
</gene>
<dbReference type="AlphaFoldDB" id="A0A0F4YYU0"/>
<dbReference type="STRING" id="1408163.A0A0F4YYU0"/>
<dbReference type="Proteomes" id="UP000053958">
    <property type="component" value="Unassembled WGS sequence"/>
</dbReference>
<dbReference type="OrthoDB" id="3940621at2759"/>
<sequence>MPILPGSCASRAPRNAGDEAAGRDQGGYSKGQQHLLDGRVVEDELGAGLDDGSPGVALLHRGGAQDSVTTSGVEEGNADGRKATTYESCSWWSHGHFFISPYELGCEIEPKGEKDIDEIAFWHDSNPSHRSQSPPPYPRAPDQNPTPSYFFQSQVSEYSSQPASPNTSPWPSTALPPQPPGVDVSQTCVKVLKQLYWLKGKQYQIIQSLRAQSILGPIDVISLLMSLQNGRYIDILKYSKKTCCWPCLGLPGYYLVIRIITQTIPLHLPLRLHTMTTLGLFSRLPYEVREQIWLEFAPTGQDMCLRCTQKTDLRILCTSRDLYDEISRVLYQTSSLEFDLSPIHQPGKIWTTVHFKQGRHQQRVNARWILHSLADARSRGFHHLPFDRIDNVIVNLSAPNPKGAGRLFWLWQKVTDLVSLFKEAATTIRNLTIRLQKCNNKNGQDWLDRWGTANQSIFRLYDHDVVVVPFCTLRNLETIDVETHSKELEDTIDWKIMNWAMNAVWDRSWNHCVSADYTKGDEDGIAEHDVDRKVASDYFWIYKELWNYAEGNAANLARRNFLSSWFAQGSSGYSKFEQQILRINSLYPDIIQAYDPDMVGLSEMHLALVCLYHHARSLHGRRNNTEEPDYWDQEVWELAFPFGIPRSMLDEYRDKIEPLLDWDTYFDYVEEKGGFLSTFNHVLEEWKSNRSSQNPEEELQNAAVTEQTA</sequence>